<dbReference type="PANTHER" id="PTHR48129">
    <property type="entry name" value="60S RIBOSOMAL PROTEIN L37A"/>
    <property type="match status" value="1"/>
</dbReference>
<organism evidence="5 6">
    <name type="scientific">Candidatus Methanoperedens nitratireducens</name>
    <dbReference type="NCBI Taxonomy" id="1392998"/>
    <lineage>
        <taxon>Archaea</taxon>
        <taxon>Methanobacteriati</taxon>
        <taxon>Methanobacteriota</taxon>
        <taxon>Stenosarchaea group</taxon>
        <taxon>Methanomicrobia</taxon>
        <taxon>Methanosarcinales</taxon>
        <taxon>ANME-2 cluster</taxon>
        <taxon>Candidatus Methanoperedentaceae</taxon>
        <taxon>Candidatus Methanoperedens</taxon>
    </lineage>
</organism>
<comment type="cofactor">
    <cofactor evidence="4">
        <name>Zn(2+)</name>
        <dbReference type="ChEBI" id="CHEBI:29105"/>
    </cofactor>
    <text evidence="4">Binds 1 zinc ion per subunit.</text>
</comment>
<dbReference type="PANTHER" id="PTHR48129:SF1">
    <property type="entry name" value="LARGE RIBOSOMAL SUBUNIT PROTEIN EL43"/>
    <property type="match status" value="1"/>
</dbReference>
<dbReference type="InterPro" id="IPR011332">
    <property type="entry name" value="Ribosomal_zn-bd"/>
</dbReference>
<dbReference type="InterPro" id="IPR002674">
    <property type="entry name" value="Ribosomal_eL43"/>
</dbReference>
<comment type="caution">
    <text evidence="5">The sequence shown here is derived from an EMBL/GenBank/DDBJ whole genome shotgun (WGS) entry which is preliminary data.</text>
</comment>
<feature type="binding site" evidence="4">
    <location>
        <position position="42"/>
    </location>
    <ligand>
        <name>Zn(2+)</name>
        <dbReference type="ChEBI" id="CHEBI:29105"/>
    </ligand>
</feature>
<keyword evidence="4" id="KW-0479">Metal-binding</keyword>
<dbReference type="InterPro" id="IPR050522">
    <property type="entry name" value="Ribosomal_protein_eL43"/>
</dbReference>
<dbReference type="EMBL" id="LKCM01000107">
    <property type="protein sequence ID" value="KPQ44118.1"/>
    <property type="molecule type" value="Genomic_DNA"/>
</dbReference>
<feature type="binding site" evidence="4">
    <location>
        <position position="45"/>
    </location>
    <ligand>
        <name>Zn(2+)</name>
        <dbReference type="ChEBI" id="CHEBI:29105"/>
    </ligand>
</feature>
<dbReference type="GO" id="GO:1990904">
    <property type="term" value="C:ribonucleoprotein complex"/>
    <property type="evidence" value="ECO:0007669"/>
    <property type="project" value="UniProtKB-KW"/>
</dbReference>
<evidence type="ECO:0000313" key="6">
    <source>
        <dbReference type="Proteomes" id="UP000050360"/>
    </source>
</evidence>
<comment type="function">
    <text evidence="4">Binds to the 23S rRNA.</text>
</comment>
<dbReference type="GO" id="GO:0003735">
    <property type="term" value="F:structural constituent of ribosome"/>
    <property type="evidence" value="ECO:0007669"/>
    <property type="project" value="InterPro"/>
</dbReference>
<feature type="binding site" evidence="4">
    <location>
        <position position="63"/>
    </location>
    <ligand>
        <name>Zn(2+)</name>
        <dbReference type="ChEBI" id="CHEBI:29105"/>
    </ligand>
</feature>
<dbReference type="Gene3D" id="2.20.25.30">
    <property type="match status" value="1"/>
</dbReference>
<keyword evidence="2 4" id="KW-0689">Ribosomal protein</keyword>
<protein>
    <recommendedName>
        <fullName evidence="4">Large ribosomal subunit protein eL43</fullName>
    </recommendedName>
</protein>
<evidence type="ECO:0000313" key="5">
    <source>
        <dbReference type="EMBL" id="KPQ44118.1"/>
    </source>
</evidence>
<reference evidence="5 6" key="1">
    <citation type="submission" date="2015-09" db="EMBL/GenBank/DDBJ databases">
        <title>A metagenomics-based metabolic model of nitrate-dependent anaerobic oxidation of methane by Methanoperedens-like archaea.</title>
        <authorList>
            <person name="Arshad A."/>
            <person name="Speth D.R."/>
            <person name="De Graaf R.M."/>
            <person name="Op Den Camp H.J."/>
            <person name="Jetten M.S."/>
            <person name="Welte C.U."/>
        </authorList>
    </citation>
    <scope>NUCLEOTIDE SEQUENCE [LARGE SCALE GENOMIC DNA]</scope>
</reference>
<evidence type="ECO:0000256" key="4">
    <source>
        <dbReference type="HAMAP-Rule" id="MF_00327"/>
    </source>
</evidence>
<evidence type="ECO:0000256" key="2">
    <source>
        <dbReference type="ARBA" id="ARBA00022980"/>
    </source>
</evidence>
<dbReference type="NCBIfam" id="NF003058">
    <property type="entry name" value="PRK03976.1"/>
    <property type="match status" value="1"/>
</dbReference>
<dbReference type="Proteomes" id="UP000050360">
    <property type="component" value="Unassembled WGS sequence"/>
</dbReference>
<evidence type="ECO:0000256" key="3">
    <source>
        <dbReference type="ARBA" id="ARBA00023274"/>
    </source>
</evidence>
<dbReference type="GO" id="GO:0005840">
    <property type="term" value="C:ribosome"/>
    <property type="evidence" value="ECO:0007669"/>
    <property type="project" value="UniProtKB-KW"/>
</dbReference>
<feature type="zinc finger region" description="C4-type" evidence="4">
    <location>
        <begin position="42"/>
        <end position="63"/>
    </location>
</feature>
<evidence type="ECO:0000256" key="1">
    <source>
        <dbReference type="ARBA" id="ARBA00022884"/>
    </source>
</evidence>
<keyword evidence="4" id="KW-0862">Zinc</keyword>
<keyword evidence="4" id="KW-0863">Zinc-finger</keyword>
<comment type="similarity">
    <text evidence="4">Belongs to the eukaryotic ribosomal protein eL43 family. Putative zinc-binding subfamily.</text>
</comment>
<dbReference type="InterPro" id="IPR011331">
    <property type="entry name" value="Ribosomal_eL37/eL43"/>
</dbReference>
<dbReference type="GO" id="GO:0070180">
    <property type="term" value="F:large ribosomal subunit rRNA binding"/>
    <property type="evidence" value="ECO:0007669"/>
    <property type="project" value="UniProtKB-UniRule"/>
</dbReference>
<accession>A0A0P8CBB3</accession>
<proteinExistence type="inferred from homology"/>
<sequence>MAKISSKGHKSRSAGRFGVRYGTKARKLVGDSEEKMRAEYTCSKCGAKKISRIGTGIWQCSKCEHTFAGGSYVPQSPAHMTVLRAVQAVKAEINKQLASAR</sequence>
<name>A0A0P8CBB3_9EURY</name>
<dbReference type="Pfam" id="PF01780">
    <property type="entry name" value="Ribosomal_L37ae"/>
    <property type="match status" value="1"/>
</dbReference>
<dbReference type="GO" id="GO:0006412">
    <property type="term" value="P:translation"/>
    <property type="evidence" value="ECO:0007669"/>
    <property type="project" value="UniProtKB-UniRule"/>
</dbReference>
<keyword evidence="3 4" id="KW-0687">Ribonucleoprotein</keyword>
<dbReference type="HAMAP" id="MF_00327">
    <property type="entry name" value="Ribosomal_eL43"/>
    <property type="match status" value="1"/>
</dbReference>
<gene>
    <name evidence="4 5" type="primary">rpl37ae</name>
    <name evidence="5" type="ORF">MPEBLZ_01314</name>
</gene>
<keyword evidence="1 4" id="KW-0694">RNA-binding</keyword>
<keyword evidence="4" id="KW-0699">rRNA-binding</keyword>
<dbReference type="AlphaFoldDB" id="A0A0P8CBB3"/>
<comment type="subunit">
    <text evidence="4">Part of the 50S ribosomal subunit.</text>
</comment>
<dbReference type="GO" id="GO:0008270">
    <property type="term" value="F:zinc ion binding"/>
    <property type="evidence" value="ECO:0007669"/>
    <property type="project" value="UniProtKB-UniRule"/>
</dbReference>
<dbReference type="SUPFAM" id="SSF57829">
    <property type="entry name" value="Zn-binding ribosomal proteins"/>
    <property type="match status" value="1"/>
</dbReference>
<feature type="binding site" evidence="4">
    <location>
        <position position="60"/>
    </location>
    <ligand>
        <name>Zn(2+)</name>
        <dbReference type="ChEBI" id="CHEBI:29105"/>
    </ligand>
</feature>